<reference evidence="1" key="1">
    <citation type="submission" date="2014-05" db="EMBL/GenBank/DDBJ databases">
        <authorList>
            <person name="Chronopoulou M."/>
        </authorList>
    </citation>
    <scope>NUCLEOTIDE SEQUENCE</scope>
    <source>
        <tissue evidence="1">Whole organism</tissue>
    </source>
</reference>
<sequence>MLKEAQEPSVDCCEVLVNIFPIVCSALNFSRSDLKYGIFLSYFIGVN</sequence>
<accession>A0A0K2TW33</accession>
<evidence type="ECO:0000313" key="1">
    <source>
        <dbReference type="EMBL" id="CDW30209.1"/>
    </source>
</evidence>
<dbReference type="AlphaFoldDB" id="A0A0K2TW33"/>
<name>A0A0K2TW33_LEPSM</name>
<organism evidence="1">
    <name type="scientific">Lepeophtheirus salmonis</name>
    <name type="common">Salmon louse</name>
    <name type="synonym">Caligus salmonis</name>
    <dbReference type="NCBI Taxonomy" id="72036"/>
    <lineage>
        <taxon>Eukaryota</taxon>
        <taxon>Metazoa</taxon>
        <taxon>Ecdysozoa</taxon>
        <taxon>Arthropoda</taxon>
        <taxon>Crustacea</taxon>
        <taxon>Multicrustacea</taxon>
        <taxon>Hexanauplia</taxon>
        <taxon>Copepoda</taxon>
        <taxon>Siphonostomatoida</taxon>
        <taxon>Caligidae</taxon>
        <taxon>Lepeophtheirus</taxon>
    </lineage>
</organism>
<dbReference type="EMBL" id="HACA01012848">
    <property type="protein sequence ID" value="CDW30209.1"/>
    <property type="molecule type" value="Transcribed_RNA"/>
</dbReference>
<proteinExistence type="predicted"/>
<protein>
    <submittedName>
        <fullName evidence="1">Uncharacterized protein</fullName>
    </submittedName>
</protein>